<comment type="caution">
    <text evidence="2">The sequence shown here is derived from an EMBL/GenBank/DDBJ whole genome shotgun (WGS) entry which is preliminary data.</text>
</comment>
<dbReference type="Proteomes" id="UP000745859">
    <property type="component" value="Unassembled WGS sequence"/>
</dbReference>
<evidence type="ECO:0000256" key="1">
    <source>
        <dbReference type="SAM" id="Phobius"/>
    </source>
</evidence>
<feature type="transmembrane region" description="Helical" evidence="1">
    <location>
        <begin position="157"/>
        <end position="184"/>
    </location>
</feature>
<sequence>MYLYVIFFTIAIFALVEANFGDRSKKFKNVFLLLMGLLFSLSFLRWERGTDWKSYYFHFIRIKNWDTNVEFEFLFSKLYKFVKLTLNGDYTVFLICCAIIIYYTNYKTILKYAKYPITTLLVWYSFTFGGIFFTRQLIAISIVFYSIQFIIQKQRLYFLGAVFIAMLFHRTAIVFALAYIVYFLNFSRKKILLTLGVFCVLGLFFSTGVLSSIGSLLGGFFEQRITAYTKIGTSSSFGSNYSPLQTLVRGSVYRLAIILYVLIFYFDSYKKDVFFRGVFNLYVVGCLLFFVMAPLSPTLIRLSLYFEAFQVFIFPYFIFTKKQKTIRVFGMCLLIFYLLFRFYGVIQTYKDLYVPYKSIFNKSLPVKVY</sequence>
<proteinExistence type="predicted"/>
<gene>
    <name evidence="2" type="ORF">FHR24_000751</name>
</gene>
<dbReference type="Pfam" id="PF14897">
    <property type="entry name" value="EpsG"/>
    <property type="match status" value="1"/>
</dbReference>
<keyword evidence="1" id="KW-1133">Transmembrane helix</keyword>
<organism evidence="2 3">
    <name type="scientific">Wenyingzhuangia heitensis</name>
    <dbReference type="NCBI Taxonomy" id="1487859"/>
    <lineage>
        <taxon>Bacteria</taxon>
        <taxon>Pseudomonadati</taxon>
        <taxon>Bacteroidota</taxon>
        <taxon>Flavobacteriia</taxon>
        <taxon>Flavobacteriales</taxon>
        <taxon>Flavobacteriaceae</taxon>
        <taxon>Wenyingzhuangia</taxon>
    </lineage>
</organism>
<keyword evidence="1" id="KW-0472">Membrane</keyword>
<keyword evidence="1" id="KW-0812">Transmembrane</keyword>
<dbReference type="EMBL" id="JAASQL010000001">
    <property type="protein sequence ID" value="NIJ44312.1"/>
    <property type="molecule type" value="Genomic_DNA"/>
</dbReference>
<name>A0ABX0UB73_9FLAO</name>
<feature type="transmembrane region" description="Helical" evidence="1">
    <location>
        <begin position="6"/>
        <end position="22"/>
    </location>
</feature>
<feature type="transmembrane region" description="Helical" evidence="1">
    <location>
        <begin position="326"/>
        <end position="346"/>
    </location>
</feature>
<protein>
    <recommendedName>
        <fullName evidence="4">EpsG family protein</fullName>
    </recommendedName>
</protein>
<feature type="transmembrane region" description="Helical" evidence="1">
    <location>
        <begin position="273"/>
        <end position="293"/>
    </location>
</feature>
<feature type="transmembrane region" description="Helical" evidence="1">
    <location>
        <begin position="191"/>
        <end position="213"/>
    </location>
</feature>
<keyword evidence="3" id="KW-1185">Reference proteome</keyword>
<feature type="transmembrane region" description="Helical" evidence="1">
    <location>
        <begin position="121"/>
        <end position="151"/>
    </location>
</feature>
<accession>A0ABX0UB73</accession>
<dbReference type="InterPro" id="IPR049458">
    <property type="entry name" value="EpsG-like"/>
</dbReference>
<feature type="transmembrane region" description="Helical" evidence="1">
    <location>
        <begin position="29"/>
        <end position="46"/>
    </location>
</feature>
<feature type="transmembrane region" description="Helical" evidence="1">
    <location>
        <begin position="299"/>
        <end position="319"/>
    </location>
</feature>
<evidence type="ECO:0000313" key="2">
    <source>
        <dbReference type="EMBL" id="NIJ44312.1"/>
    </source>
</evidence>
<feature type="transmembrane region" description="Helical" evidence="1">
    <location>
        <begin position="247"/>
        <end position="266"/>
    </location>
</feature>
<evidence type="ECO:0000313" key="3">
    <source>
        <dbReference type="Proteomes" id="UP000745859"/>
    </source>
</evidence>
<evidence type="ECO:0008006" key="4">
    <source>
        <dbReference type="Google" id="ProtNLM"/>
    </source>
</evidence>
<feature type="transmembrane region" description="Helical" evidence="1">
    <location>
        <begin position="90"/>
        <end position="109"/>
    </location>
</feature>
<reference evidence="2 3" key="1">
    <citation type="submission" date="2020-03" db="EMBL/GenBank/DDBJ databases">
        <title>Genomic Encyclopedia of Type Strains, Phase IV (KMG-IV): sequencing the most valuable type-strain genomes for metagenomic binning, comparative biology and taxonomic classification.</title>
        <authorList>
            <person name="Goeker M."/>
        </authorList>
    </citation>
    <scope>NUCLEOTIDE SEQUENCE [LARGE SCALE GENOMIC DNA]</scope>
    <source>
        <strain evidence="2 3">DSM 101599</strain>
    </source>
</reference>
<dbReference type="RefSeq" id="WP_167184077.1">
    <property type="nucleotide sequence ID" value="NZ_JAASQL010000001.1"/>
</dbReference>